<sequence length="410" mass="41964">MPPIPADWRMDLNATGRRSHIPDPREDRAAGALLGAAAALVIAGAPTRAAAGLLGAGTGADHGTAHPGHLVRAVLERIGDPGAVAGAVDGDAERSWALALRALVAGDTAPPVRAGEGSHPAQVALRAAAEAPVPPDDPARGSFPCGHLVGAVHRAHALDRAVRGGNGHGDPGGRGGWDAAMYAGALAGARWGASGIPLDAQRRLSEEAAPRAFIGSALTALRGSDPGTWPEQRSNDPGADPHLVVPFRVAHPDDPGVVLCNMPFARACADAEAVVSLCRQGTEDGPAHLRPADRSDVWLFDRQGANPNLAFVLDDAARMVAAMRAEGKRVLLHCAAGQSRTPAVAARYAVLARGAEVRTALRGAIRAVGGHLNTPELARTVASLSGVALADPVAELFPAGLPTMRHALDR</sequence>
<dbReference type="InterPro" id="IPR016130">
    <property type="entry name" value="Tyr_Pase_AS"/>
</dbReference>
<dbReference type="EMBL" id="PYGA01000004">
    <property type="protein sequence ID" value="PSK98840.1"/>
    <property type="molecule type" value="Genomic_DNA"/>
</dbReference>
<evidence type="ECO:0000256" key="1">
    <source>
        <dbReference type="SAM" id="MobiDB-lite"/>
    </source>
</evidence>
<reference evidence="3 4" key="1">
    <citation type="submission" date="2018-03" db="EMBL/GenBank/DDBJ databases">
        <title>Genomic Encyclopedia of Archaeal and Bacterial Type Strains, Phase II (KMG-II): from individual species to whole genera.</title>
        <authorList>
            <person name="Goeker M."/>
        </authorList>
    </citation>
    <scope>NUCLEOTIDE SEQUENCE [LARGE SCALE GENOMIC DNA]</scope>
    <source>
        <strain evidence="3 4">DSM 45312</strain>
    </source>
</reference>
<dbReference type="InterPro" id="IPR029021">
    <property type="entry name" value="Prot-tyrosine_phosphatase-like"/>
</dbReference>
<gene>
    <name evidence="3" type="ORF">CLV63_10464</name>
</gene>
<feature type="domain" description="Tyrosine specific protein phosphatases" evidence="2">
    <location>
        <begin position="314"/>
        <end position="379"/>
    </location>
</feature>
<dbReference type="PROSITE" id="PS00383">
    <property type="entry name" value="TYR_PHOSPHATASE_1"/>
    <property type="match status" value="1"/>
</dbReference>
<comment type="caution">
    <text evidence="3">The sequence shown here is derived from an EMBL/GenBank/DDBJ whole genome shotgun (WGS) entry which is preliminary data.</text>
</comment>
<dbReference type="Gene3D" id="3.90.190.10">
    <property type="entry name" value="Protein tyrosine phosphatase superfamily"/>
    <property type="match status" value="1"/>
</dbReference>
<evidence type="ECO:0000313" key="4">
    <source>
        <dbReference type="Proteomes" id="UP000240542"/>
    </source>
</evidence>
<proteinExistence type="predicted"/>
<protein>
    <submittedName>
        <fullName evidence="3">Dual specificity protein phosphatase-like protein</fullName>
    </submittedName>
</protein>
<dbReference type="PROSITE" id="PS50056">
    <property type="entry name" value="TYR_PHOSPHATASE_2"/>
    <property type="match status" value="1"/>
</dbReference>
<organism evidence="3 4">
    <name type="scientific">Murinocardiopsis flavida</name>
    <dbReference type="NCBI Taxonomy" id="645275"/>
    <lineage>
        <taxon>Bacteria</taxon>
        <taxon>Bacillati</taxon>
        <taxon>Actinomycetota</taxon>
        <taxon>Actinomycetes</taxon>
        <taxon>Streptosporangiales</taxon>
        <taxon>Nocardiopsidaceae</taxon>
        <taxon>Murinocardiopsis</taxon>
    </lineage>
</organism>
<evidence type="ECO:0000313" key="3">
    <source>
        <dbReference type="EMBL" id="PSK98840.1"/>
    </source>
</evidence>
<dbReference type="AlphaFoldDB" id="A0A2P8DNQ3"/>
<dbReference type="InterPro" id="IPR000387">
    <property type="entry name" value="Tyr_Pase_dom"/>
</dbReference>
<name>A0A2P8DNQ3_9ACTN</name>
<keyword evidence="4" id="KW-1185">Reference proteome</keyword>
<feature type="region of interest" description="Disordered" evidence="1">
    <location>
        <begin position="1"/>
        <end position="23"/>
    </location>
</feature>
<dbReference type="SUPFAM" id="SSF52799">
    <property type="entry name" value="(Phosphotyrosine protein) phosphatases II"/>
    <property type="match status" value="1"/>
</dbReference>
<evidence type="ECO:0000259" key="2">
    <source>
        <dbReference type="PROSITE" id="PS50056"/>
    </source>
</evidence>
<accession>A0A2P8DNQ3</accession>
<dbReference type="Proteomes" id="UP000240542">
    <property type="component" value="Unassembled WGS sequence"/>
</dbReference>